<dbReference type="InterPro" id="IPR042213">
    <property type="entry name" value="NBD_C_sf"/>
</dbReference>
<organism evidence="9 10">
    <name type="scientific">Tigheibacillus halophilus</name>
    <dbReference type="NCBI Taxonomy" id="361280"/>
    <lineage>
        <taxon>Bacteria</taxon>
        <taxon>Bacillati</taxon>
        <taxon>Bacillota</taxon>
        <taxon>Bacilli</taxon>
        <taxon>Bacillales</taxon>
        <taxon>Bacillaceae</taxon>
        <taxon>Tigheibacillus</taxon>
    </lineage>
</organism>
<evidence type="ECO:0000256" key="4">
    <source>
        <dbReference type="ARBA" id="ARBA00022777"/>
    </source>
</evidence>
<evidence type="ECO:0000313" key="10">
    <source>
        <dbReference type="Proteomes" id="UP001281447"/>
    </source>
</evidence>
<accession>A0ABU5C3L0</accession>
<gene>
    <name evidence="9" type="ORF">RWE15_02310</name>
</gene>
<sequence length="386" mass="41980">MDTNSRALSKGQAFDVTKEAAQFLKDMGYPHIYKKMDSTLRGHIGTELQAVYEVFQPSFVVVAPAFPELGRTTVDGIHYVNGKALAETEAARDPKHPVVESFIPRMIENEIGQNAGLLRQADFQKDQAAFKMMLDGFLDKGIHFLVCDATTQADLKMAAEKILAITDDVIWAGSAGLAEVLPEILGIANVKQKEAFHATEQVMAVCGSLSAITQKQVNFAKAQADVCHVEVDTKEIFSSRWDQISKKYVDSCLDAFAKGKDVILYVPSDEKIRKEVSLAGKELGLSSNEIGEYVSSALGKMVADTAKQNEKLTGLMLIGGDTAKDTTRCLGGFGFHLIKQVEAGIPLAKLIGTEKEFIVVTKAGAFGKENSIYQAMQEMKGADSNE</sequence>
<dbReference type="Pfam" id="PF07005">
    <property type="entry name" value="SBD_N"/>
    <property type="match status" value="1"/>
</dbReference>
<evidence type="ECO:0000256" key="6">
    <source>
        <dbReference type="ARBA" id="ARBA00023277"/>
    </source>
</evidence>
<evidence type="ECO:0000259" key="8">
    <source>
        <dbReference type="Pfam" id="PF17042"/>
    </source>
</evidence>
<feature type="domain" description="Four-carbon acid sugar kinase nucleotide binding" evidence="8">
    <location>
        <begin position="204"/>
        <end position="371"/>
    </location>
</feature>
<name>A0ABU5C3L0_9BACI</name>
<evidence type="ECO:0000256" key="1">
    <source>
        <dbReference type="ARBA" id="ARBA00005715"/>
    </source>
</evidence>
<dbReference type="Gene3D" id="3.40.50.10840">
    <property type="entry name" value="Putative sugar-binding, N-terminal domain"/>
    <property type="match status" value="1"/>
</dbReference>
<keyword evidence="5" id="KW-0067">ATP-binding</keyword>
<evidence type="ECO:0000259" key="7">
    <source>
        <dbReference type="Pfam" id="PF07005"/>
    </source>
</evidence>
<comment type="similarity">
    <text evidence="1">Belongs to the four-carbon acid sugar kinase family.</text>
</comment>
<protein>
    <submittedName>
        <fullName evidence="9">Four-carbon acid sugar kinase family protein</fullName>
    </submittedName>
</protein>
<keyword evidence="4 9" id="KW-0418">Kinase</keyword>
<dbReference type="EMBL" id="JAWDIP010000003">
    <property type="protein sequence ID" value="MDY0393476.1"/>
    <property type="molecule type" value="Genomic_DNA"/>
</dbReference>
<dbReference type="GO" id="GO:0016301">
    <property type="term" value="F:kinase activity"/>
    <property type="evidence" value="ECO:0007669"/>
    <property type="project" value="UniProtKB-KW"/>
</dbReference>
<keyword evidence="3" id="KW-0547">Nucleotide-binding</keyword>
<dbReference type="Proteomes" id="UP001281447">
    <property type="component" value="Unassembled WGS sequence"/>
</dbReference>
<evidence type="ECO:0000256" key="3">
    <source>
        <dbReference type="ARBA" id="ARBA00022741"/>
    </source>
</evidence>
<dbReference type="Gene3D" id="3.40.980.20">
    <property type="entry name" value="Four-carbon acid sugar kinase, nucleotide binding domain"/>
    <property type="match status" value="1"/>
</dbReference>
<keyword evidence="6" id="KW-0119">Carbohydrate metabolism</keyword>
<keyword evidence="10" id="KW-1185">Reference proteome</keyword>
<evidence type="ECO:0000256" key="5">
    <source>
        <dbReference type="ARBA" id="ARBA00022840"/>
    </source>
</evidence>
<proteinExistence type="inferred from homology"/>
<dbReference type="SUPFAM" id="SSF142764">
    <property type="entry name" value="YgbK-like"/>
    <property type="match status" value="1"/>
</dbReference>
<reference evidence="9 10" key="1">
    <citation type="submission" date="2023-10" db="EMBL/GenBank/DDBJ databases">
        <title>Virgibacillus halophilus 5B73C genome.</title>
        <authorList>
            <person name="Miliotis G."/>
            <person name="Sengupta P."/>
            <person name="Hameed A."/>
            <person name="Chuvochina M."/>
            <person name="Mcdonagh F."/>
            <person name="Simpson A.C."/>
            <person name="Singh N.K."/>
            <person name="Rekha P.D."/>
            <person name="Raman K."/>
            <person name="Hugenholtz P."/>
            <person name="Venkateswaran K."/>
        </authorList>
    </citation>
    <scope>NUCLEOTIDE SEQUENCE [LARGE SCALE GENOMIC DNA]</scope>
    <source>
        <strain evidence="9 10">5B73C</strain>
    </source>
</reference>
<comment type="caution">
    <text evidence="9">The sequence shown here is derived from an EMBL/GenBank/DDBJ whole genome shotgun (WGS) entry which is preliminary data.</text>
</comment>
<feature type="domain" description="Four-carbon acid sugar kinase N-terminal" evidence="7">
    <location>
        <begin position="2"/>
        <end position="180"/>
    </location>
</feature>
<dbReference type="InterPro" id="IPR037051">
    <property type="entry name" value="4-carb_acid_sugar_kinase_N_sf"/>
</dbReference>
<dbReference type="InterPro" id="IPR031475">
    <property type="entry name" value="NBD_C"/>
</dbReference>
<dbReference type="Pfam" id="PF17042">
    <property type="entry name" value="NBD_C"/>
    <property type="match status" value="1"/>
</dbReference>
<dbReference type="InterPro" id="IPR010737">
    <property type="entry name" value="4-carb_acid_sugar_kinase_N"/>
</dbReference>
<evidence type="ECO:0000256" key="2">
    <source>
        <dbReference type="ARBA" id="ARBA00022679"/>
    </source>
</evidence>
<keyword evidence="2" id="KW-0808">Transferase</keyword>
<evidence type="ECO:0000313" key="9">
    <source>
        <dbReference type="EMBL" id="MDY0393476.1"/>
    </source>
</evidence>